<gene>
    <name evidence="1" type="ORF">ECPE_LOCUS332</name>
</gene>
<dbReference type="AlphaFoldDB" id="A0A183A047"/>
<name>A0A183A047_9TREM</name>
<dbReference type="WBParaSite" id="ECPE_0000033101-mRNA-1">
    <property type="protein sequence ID" value="ECPE_0000033101-mRNA-1"/>
    <property type="gene ID" value="ECPE_0000033101"/>
</dbReference>
<evidence type="ECO:0000313" key="3">
    <source>
        <dbReference type="WBParaSite" id="ECPE_0000033101-mRNA-1"/>
    </source>
</evidence>
<protein>
    <submittedName>
        <fullName evidence="3">Conserved hypothethical protein</fullName>
    </submittedName>
</protein>
<evidence type="ECO:0000313" key="1">
    <source>
        <dbReference type="EMBL" id="VDP21667.1"/>
    </source>
</evidence>
<organism evidence="3">
    <name type="scientific">Echinostoma caproni</name>
    <dbReference type="NCBI Taxonomy" id="27848"/>
    <lineage>
        <taxon>Eukaryota</taxon>
        <taxon>Metazoa</taxon>
        <taxon>Spiralia</taxon>
        <taxon>Lophotrochozoa</taxon>
        <taxon>Platyhelminthes</taxon>
        <taxon>Trematoda</taxon>
        <taxon>Digenea</taxon>
        <taxon>Plagiorchiida</taxon>
        <taxon>Echinostomata</taxon>
        <taxon>Echinostomatoidea</taxon>
        <taxon>Echinostomatidae</taxon>
        <taxon>Echinostoma</taxon>
    </lineage>
</organism>
<sequence length="94" mass="10394">MSGYMLRPVDQAYPPNLLEWQGPYVVVSMASEATCYIQPINDPAKQPFLVHFNWLKPDTTADYSQPANPMIIAEECEVPPEGGPATALRTVLNS</sequence>
<dbReference type="Proteomes" id="UP000272942">
    <property type="component" value="Unassembled WGS sequence"/>
</dbReference>
<proteinExistence type="predicted"/>
<evidence type="ECO:0000313" key="2">
    <source>
        <dbReference type="Proteomes" id="UP000272942"/>
    </source>
</evidence>
<accession>A0A183A047</accession>
<reference evidence="1 2" key="2">
    <citation type="submission" date="2018-11" db="EMBL/GenBank/DDBJ databases">
        <authorList>
            <consortium name="Pathogen Informatics"/>
        </authorList>
    </citation>
    <scope>NUCLEOTIDE SEQUENCE [LARGE SCALE GENOMIC DNA]</scope>
    <source>
        <strain evidence="1 2">Egypt</strain>
    </source>
</reference>
<reference evidence="3" key="1">
    <citation type="submission" date="2016-06" db="UniProtKB">
        <authorList>
            <consortium name="WormBaseParasite"/>
        </authorList>
    </citation>
    <scope>IDENTIFICATION</scope>
</reference>
<keyword evidence="2" id="KW-1185">Reference proteome</keyword>
<dbReference type="EMBL" id="UZAN01001077">
    <property type="protein sequence ID" value="VDP21667.1"/>
    <property type="molecule type" value="Genomic_DNA"/>
</dbReference>